<evidence type="ECO:0000313" key="5">
    <source>
        <dbReference type="EMBL" id="TQJ05268.1"/>
    </source>
</evidence>
<comment type="caution">
    <text evidence="5">The sequence shown here is derived from an EMBL/GenBank/DDBJ whole genome shotgun (WGS) entry which is preliminary data.</text>
</comment>
<dbReference type="PANTHER" id="PTHR43712">
    <property type="entry name" value="PUTATIVE (AFU_ORTHOLOGUE AFUA_4G14580)-RELATED"/>
    <property type="match status" value="1"/>
</dbReference>
<dbReference type="Pfam" id="PF13649">
    <property type="entry name" value="Methyltransf_25"/>
    <property type="match status" value="1"/>
</dbReference>
<keyword evidence="6" id="KW-1185">Reference proteome</keyword>
<keyword evidence="3" id="KW-0949">S-adenosyl-L-methionine</keyword>
<dbReference type="GO" id="GO:0008168">
    <property type="term" value="F:methyltransferase activity"/>
    <property type="evidence" value="ECO:0007669"/>
    <property type="project" value="UniProtKB-KW"/>
</dbReference>
<evidence type="ECO:0000256" key="3">
    <source>
        <dbReference type="ARBA" id="ARBA00022691"/>
    </source>
</evidence>
<gene>
    <name evidence="5" type="ORF">FB471_5096</name>
</gene>
<accession>A0A542DQ86</accession>
<name>A0A542DQ86_AMYCI</name>
<dbReference type="CDD" id="cd02440">
    <property type="entry name" value="AdoMet_MTases"/>
    <property type="match status" value="1"/>
</dbReference>
<keyword evidence="2" id="KW-0808">Transferase</keyword>
<reference evidence="5 6" key="1">
    <citation type="submission" date="2019-06" db="EMBL/GenBank/DDBJ databases">
        <title>Sequencing the genomes of 1000 actinobacteria strains.</title>
        <authorList>
            <person name="Klenk H.-P."/>
        </authorList>
    </citation>
    <scope>NUCLEOTIDE SEQUENCE [LARGE SCALE GENOMIC DNA]</scope>
    <source>
        <strain evidence="5 6">DSM 45679</strain>
    </source>
</reference>
<dbReference type="RefSeq" id="WP_142000821.1">
    <property type="nucleotide sequence ID" value="NZ_VFML01000001.1"/>
</dbReference>
<dbReference type="OrthoDB" id="3205990at2"/>
<feature type="domain" description="Methyltransferase" evidence="4">
    <location>
        <begin position="156"/>
        <end position="248"/>
    </location>
</feature>
<dbReference type="Gene3D" id="1.10.10.10">
    <property type="entry name" value="Winged helix-like DNA-binding domain superfamily/Winged helix DNA-binding domain"/>
    <property type="match status" value="1"/>
</dbReference>
<evidence type="ECO:0000256" key="2">
    <source>
        <dbReference type="ARBA" id="ARBA00022679"/>
    </source>
</evidence>
<dbReference type="Proteomes" id="UP000320876">
    <property type="component" value="Unassembled WGS sequence"/>
</dbReference>
<organism evidence="5 6">
    <name type="scientific">Amycolatopsis cihanbeyliensis</name>
    <dbReference type="NCBI Taxonomy" id="1128664"/>
    <lineage>
        <taxon>Bacteria</taxon>
        <taxon>Bacillati</taxon>
        <taxon>Actinomycetota</taxon>
        <taxon>Actinomycetes</taxon>
        <taxon>Pseudonocardiales</taxon>
        <taxon>Pseudonocardiaceae</taxon>
        <taxon>Amycolatopsis</taxon>
    </lineage>
</organism>
<dbReference type="InterPro" id="IPR036390">
    <property type="entry name" value="WH_DNA-bd_sf"/>
</dbReference>
<evidence type="ECO:0000313" key="6">
    <source>
        <dbReference type="Proteomes" id="UP000320876"/>
    </source>
</evidence>
<protein>
    <submittedName>
        <fullName evidence="5">tRNA G46 methylase TrmB</fullName>
    </submittedName>
</protein>
<evidence type="ECO:0000259" key="4">
    <source>
        <dbReference type="Pfam" id="PF13649"/>
    </source>
</evidence>
<dbReference type="SUPFAM" id="SSF53335">
    <property type="entry name" value="S-adenosyl-L-methionine-dependent methyltransferases"/>
    <property type="match status" value="1"/>
</dbReference>
<dbReference type="Gene3D" id="3.40.50.150">
    <property type="entry name" value="Vaccinia Virus protein VP39"/>
    <property type="match status" value="1"/>
</dbReference>
<dbReference type="PANTHER" id="PTHR43712:SF2">
    <property type="entry name" value="O-METHYLTRANSFERASE CICE"/>
    <property type="match status" value="1"/>
</dbReference>
<sequence>MNDSRDPVARIFNSAVAASAIGAAWEIGILDVLNQDGVLNLPEFAAERGLHLRSTSGVVRALASVDIVETINSKVVPTEHFAEVYRTRSFFHWLTMGSGELFRRMPDLLPVANRKGDFYQRDSAAITFSCREMNKFCYDPWFWKAVNRMESSPVVVADLGCGSGERLIQLLSRFPDADAVGIDIAEPALTEAAAATAKAGLSDRITLVADDVLTMAARPEFDEVELLTCFMMGHDFWPRQRCVQTLRRLREIFPRVERFLIGDATKTVGVDDRDLPVFTLGFEVAHDLMGVVLPTLADWESVFEEGGWVMREKHWIGVAVGEVIFELEPR</sequence>
<evidence type="ECO:0000256" key="1">
    <source>
        <dbReference type="ARBA" id="ARBA00022603"/>
    </source>
</evidence>
<dbReference type="SUPFAM" id="SSF46785">
    <property type="entry name" value="Winged helix' DNA-binding domain"/>
    <property type="match status" value="1"/>
</dbReference>
<keyword evidence="1 5" id="KW-0489">Methyltransferase</keyword>
<dbReference type="GO" id="GO:0032259">
    <property type="term" value="P:methylation"/>
    <property type="evidence" value="ECO:0007669"/>
    <property type="project" value="UniProtKB-KW"/>
</dbReference>
<dbReference type="InterPro" id="IPR036388">
    <property type="entry name" value="WH-like_DNA-bd_sf"/>
</dbReference>
<proteinExistence type="predicted"/>
<dbReference type="AlphaFoldDB" id="A0A542DQ86"/>
<dbReference type="EMBL" id="VFML01000001">
    <property type="protein sequence ID" value="TQJ05268.1"/>
    <property type="molecule type" value="Genomic_DNA"/>
</dbReference>
<dbReference type="InterPro" id="IPR029063">
    <property type="entry name" value="SAM-dependent_MTases_sf"/>
</dbReference>
<dbReference type="InterPro" id="IPR041698">
    <property type="entry name" value="Methyltransf_25"/>
</dbReference>